<keyword evidence="11" id="KW-1185">Reference proteome</keyword>
<feature type="transmembrane region" description="Helical" evidence="8">
    <location>
        <begin position="321"/>
        <end position="345"/>
    </location>
</feature>
<feature type="transmembrane region" description="Helical" evidence="8">
    <location>
        <begin position="551"/>
        <end position="569"/>
    </location>
</feature>
<evidence type="ECO:0000256" key="7">
    <source>
        <dbReference type="RuleBase" id="RU000320"/>
    </source>
</evidence>
<dbReference type="Proteomes" id="UP000002318">
    <property type="component" value="Chromosome"/>
</dbReference>
<feature type="transmembrane region" description="Helical" evidence="8">
    <location>
        <begin position="173"/>
        <end position="195"/>
    </location>
</feature>
<dbReference type="GO" id="GO:0005886">
    <property type="term" value="C:plasma membrane"/>
    <property type="evidence" value="ECO:0007669"/>
    <property type="project" value="UniProtKB-SubCell"/>
</dbReference>
<gene>
    <name evidence="10" type="ordered locus">Spirs_3783</name>
</gene>
<sequence length="571" mass="60225">MITTHSPLLPTLISLGCGGVMLVVKNLVAMGIGKETGIHVLTRFLIIFWVISTGSILLFIGSDIVSESSIVTLSVGGWAEPLGIVFVFDRLSLLATLLILIVGTASLLYAEGDGSYKADFFFFVWFLLAACEGITASRDLFTLFVFFEILAISAYILIAYKQKPRAILASFRYLILATVSISFYLVGVFIIYRGTGSLSISEAARLTPSIGPKQTALALTALTVGIGTRMAMVPFHGWLPEAHSIAAHPVSALLSGIVIKAPVIVLFRIASLFPSAATKPLGMILLGCGGLSAVTGLFFALQQNDAKRLLAYHSVSQMGYIVGAFALSLILPAPLASVAAAAALFHAFNHGLFKSLLFLSVGSSCDIAGSRNVYKVRGLCRKAGIWFPLFLVGAFSIAAVPLFNGYVSKYLFSVAMHHVPAVYALFLLVSAGTTASFIKLGRIYFGVSSSATAPEADGGLPVDRPGNIPGKGGAVLLAAGCLGLGLAPLALIRSAVLPQALRPLSDLFSASPLFSQTIVLAAGVLLFFIVSSPPGRSLAHHIRERAAGTDALLGLMIVGFLVIWTLLNFQL</sequence>
<evidence type="ECO:0000256" key="6">
    <source>
        <dbReference type="ARBA" id="ARBA00023136"/>
    </source>
</evidence>
<evidence type="ECO:0000259" key="9">
    <source>
        <dbReference type="Pfam" id="PF00361"/>
    </source>
</evidence>
<dbReference type="eggNOG" id="COG0651">
    <property type="taxonomic scope" value="Bacteria"/>
</dbReference>
<evidence type="ECO:0000313" key="11">
    <source>
        <dbReference type="Proteomes" id="UP000002318"/>
    </source>
</evidence>
<accession>E1R814</accession>
<dbReference type="PANTHER" id="PTHR42703:SF1">
    <property type="entry name" value="NA(+)_H(+) ANTIPORTER SUBUNIT D1"/>
    <property type="match status" value="1"/>
</dbReference>
<dbReference type="HOGENOM" id="CLU_007100_9_5_12"/>
<keyword evidence="3" id="KW-1003">Cell membrane</keyword>
<keyword evidence="5 8" id="KW-1133">Transmembrane helix</keyword>
<proteinExistence type="inferred from homology"/>
<dbReference type="PANTHER" id="PTHR42703">
    <property type="entry name" value="NADH DEHYDROGENASE"/>
    <property type="match status" value="1"/>
</dbReference>
<dbReference type="InterPro" id="IPR050586">
    <property type="entry name" value="CPA3_Na-H_Antiporter_D"/>
</dbReference>
<feature type="transmembrane region" description="Helical" evidence="8">
    <location>
        <begin position="12"/>
        <end position="32"/>
    </location>
</feature>
<evidence type="ECO:0000256" key="5">
    <source>
        <dbReference type="ARBA" id="ARBA00022989"/>
    </source>
</evidence>
<feature type="transmembrane region" description="Helical" evidence="8">
    <location>
        <begin position="250"/>
        <end position="269"/>
    </location>
</feature>
<feature type="transmembrane region" description="Helical" evidence="8">
    <location>
        <begin position="281"/>
        <end position="301"/>
    </location>
</feature>
<dbReference type="Pfam" id="PF00361">
    <property type="entry name" value="Proton_antipo_M"/>
    <property type="match status" value="1"/>
</dbReference>
<evidence type="ECO:0000256" key="1">
    <source>
        <dbReference type="ARBA" id="ARBA00004651"/>
    </source>
</evidence>
<evidence type="ECO:0000313" key="10">
    <source>
        <dbReference type="EMBL" id="ADK82869.1"/>
    </source>
</evidence>
<organism evidence="10 11">
    <name type="scientific">Sediminispirochaeta smaragdinae (strain DSM 11293 / JCM 15392 / SEBR 4228)</name>
    <name type="common">Spirochaeta smaragdinae</name>
    <dbReference type="NCBI Taxonomy" id="573413"/>
    <lineage>
        <taxon>Bacteria</taxon>
        <taxon>Pseudomonadati</taxon>
        <taxon>Spirochaetota</taxon>
        <taxon>Spirochaetia</taxon>
        <taxon>Spirochaetales</taxon>
        <taxon>Spirochaetaceae</taxon>
        <taxon>Sediminispirochaeta</taxon>
    </lineage>
</organism>
<keyword evidence="6 8" id="KW-0472">Membrane</keyword>
<dbReference type="AlphaFoldDB" id="E1R814"/>
<dbReference type="RefSeq" id="WP_013256328.1">
    <property type="nucleotide sequence ID" value="NC_014364.1"/>
</dbReference>
<feature type="transmembrane region" description="Helical" evidence="8">
    <location>
        <begin position="120"/>
        <end position="137"/>
    </location>
</feature>
<comment type="subcellular location">
    <subcellularLocation>
        <location evidence="1">Cell membrane</location>
        <topology evidence="1">Multi-pass membrane protein</topology>
    </subcellularLocation>
    <subcellularLocation>
        <location evidence="7">Membrane</location>
        <topology evidence="7">Multi-pass membrane protein</topology>
    </subcellularLocation>
</comment>
<feature type="transmembrane region" description="Helical" evidence="8">
    <location>
        <begin position="82"/>
        <end position="108"/>
    </location>
</feature>
<dbReference type="STRING" id="573413.Spirs_3783"/>
<keyword evidence="4 7" id="KW-0812">Transmembrane</keyword>
<feature type="domain" description="NADH:quinone oxidoreductase/Mrp antiporter transmembrane" evidence="9">
    <location>
        <begin position="137"/>
        <end position="429"/>
    </location>
</feature>
<feature type="transmembrane region" description="Helical" evidence="8">
    <location>
        <begin position="474"/>
        <end position="493"/>
    </location>
</feature>
<reference evidence="10 11" key="1">
    <citation type="journal article" date="2010" name="Stand. Genomic Sci.">
        <title>Complete genome sequence of Spirochaeta smaragdinae type strain (SEBR 4228).</title>
        <authorList>
            <person name="Mavromatis K."/>
            <person name="Yasawong M."/>
            <person name="Chertkov O."/>
            <person name="Lapidus A."/>
            <person name="Lucas S."/>
            <person name="Nolan M."/>
            <person name="Del Rio T.G."/>
            <person name="Tice H."/>
            <person name="Cheng J.F."/>
            <person name="Pitluck S."/>
            <person name="Liolios K."/>
            <person name="Ivanova N."/>
            <person name="Tapia R."/>
            <person name="Han C."/>
            <person name="Bruce D."/>
            <person name="Goodwin L."/>
            <person name="Pati A."/>
            <person name="Chen A."/>
            <person name="Palaniappan K."/>
            <person name="Land M."/>
            <person name="Hauser L."/>
            <person name="Chang Y.J."/>
            <person name="Jeffries C.D."/>
            <person name="Detter J.C."/>
            <person name="Rohde M."/>
            <person name="Brambilla E."/>
            <person name="Spring S."/>
            <person name="Goker M."/>
            <person name="Sikorski J."/>
            <person name="Woyke T."/>
            <person name="Bristow J."/>
            <person name="Eisen J.A."/>
            <person name="Markowitz V."/>
            <person name="Hugenholtz P."/>
            <person name="Klenk H.P."/>
            <person name="Kyrpides N.C."/>
        </authorList>
    </citation>
    <scope>NUCLEOTIDE SEQUENCE [LARGE SCALE GENOMIC DNA]</scope>
    <source>
        <strain evidence="11">DSM 11293 / JCM 15392 / SEBR 4228</strain>
    </source>
</reference>
<evidence type="ECO:0000256" key="8">
    <source>
        <dbReference type="SAM" id="Phobius"/>
    </source>
</evidence>
<protein>
    <submittedName>
        <fullName evidence="10">NADH/Ubiquinone/plastoquinone (Complex I)</fullName>
    </submittedName>
</protein>
<evidence type="ECO:0000256" key="4">
    <source>
        <dbReference type="ARBA" id="ARBA00022692"/>
    </source>
</evidence>
<dbReference type="OrthoDB" id="9807568at2"/>
<feature type="transmembrane region" description="Helical" evidence="8">
    <location>
        <begin position="513"/>
        <end position="530"/>
    </location>
</feature>
<dbReference type="EMBL" id="CP002116">
    <property type="protein sequence ID" value="ADK82869.1"/>
    <property type="molecule type" value="Genomic_DNA"/>
</dbReference>
<comment type="similarity">
    <text evidence="2">Belongs to the CPA3 antiporters (TC 2.A.63) subunit D family.</text>
</comment>
<dbReference type="InterPro" id="IPR001750">
    <property type="entry name" value="ND/Mrp_TM"/>
</dbReference>
<feature type="transmembrane region" description="Helical" evidence="8">
    <location>
        <begin position="143"/>
        <end position="161"/>
    </location>
</feature>
<feature type="transmembrane region" description="Helical" evidence="8">
    <location>
        <begin position="419"/>
        <end position="438"/>
    </location>
</feature>
<name>E1R814_SEDSS</name>
<evidence type="ECO:0000256" key="2">
    <source>
        <dbReference type="ARBA" id="ARBA00005346"/>
    </source>
</evidence>
<evidence type="ECO:0000256" key="3">
    <source>
        <dbReference type="ARBA" id="ARBA00022475"/>
    </source>
</evidence>
<dbReference type="KEGG" id="ssm:Spirs_3783"/>
<feature type="transmembrane region" description="Helical" evidence="8">
    <location>
        <begin position="386"/>
        <end position="407"/>
    </location>
</feature>
<feature type="transmembrane region" description="Helical" evidence="8">
    <location>
        <begin position="215"/>
        <end position="238"/>
    </location>
</feature>
<feature type="transmembrane region" description="Helical" evidence="8">
    <location>
        <begin position="44"/>
        <end position="62"/>
    </location>
</feature>